<evidence type="ECO:0000313" key="2">
    <source>
        <dbReference type="Proteomes" id="UP001148838"/>
    </source>
</evidence>
<protein>
    <submittedName>
        <fullName evidence="1">Uncharacterized protein</fullName>
    </submittedName>
</protein>
<comment type="caution">
    <text evidence="1">The sequence shown here is derived from an EMBL/GenBank/DDBJ whole genome shotgun (WGS) entry which is preliminary data.</text>
</comment>
<organism evidence="1 2">
    <name type="scientific">Periplaneta americana</name>
    <name type="common">American cockroach</name>
    <name type="synonym">Blatta americana</name>
    <dbReference type="NCBI Taxonomy" id="6978"/>
    <lineage>
        <taxon>Eukaryota</taxon>
        <taxon>Metazoa</taxon>
        <taxon>Ecdysozoa</taxon>
        <taxon>Arthropoda</taxon>
        <taxon>Hexapoda</taxon>
        <taxon>Insecta</taxon>
        <taxon>Pterygota</taxon>
        <taxon>Neoptera</taxon>
        <taxon>Polyneoptera</taxon>
        <taxon>Dictyoptera</taxon>
        <taxon>Blattodea</taxon>
        <taxon>Blattoidea</taxon>
        <taxon>Blattidae</taxon>
        <taxon>Blattinae</taxon>
        <taxon>Periplaneta</taxon>
    </lineage>
</organism>
<evidence type="ECO:0000313" key="1">
    <source>
        <dbReference type="EMBL" id="KAJ4441666.1"/>
    </source>
</evidence>
<sequence length="397" mass="45008">MGRACSTYGRFKNAHRELFGRPEGKRPLGRARRRWEDNIKMDLREVGYDGRDWINLHQDRDNGELIPVVVVVMIRPIRDFCFPFESIITLTWVISPTQGALSGCAPVSSGLEEAKRGLQKQEGSEGQFYDDPRRSRADEIQSAAVVYHQVWPYQCVDFGRVIRVKDGDSTTVSVVGFSELTHARPASHKSGLHEREIVSGFFNCEICVRETTHNLSHTSQLACVGSEKLRLKARGGGVAAWPGIHGRAAAVMQQGSNRIRDFVRSFVRDFKHALRQECAHLKCRATIRSLSVFSRTQRDSLPQCGRVRCRLSRETRTPQAWSGLKVDRICDSELAIDKMRPRIRHRLPDIRLTVKENLRETQLGNQPKQEPNLCLSAIPDQQANALPPEPRRWLLGG</sequence>
<reference evidence="1 2" key="1">
    <citation type="journal article" date="2022" name="Allergy">
        <title>Genome assembly and annotation of Periplaneta americana reveal a comprehensive cockroach allergen profile.</title>
        <authorList>
            <person name="Wang L."/>
            <person name="Xiong Q."/>
            <person name="Saelim N."/>
            <person name="Wang L."/>
            <person name="Nong W."/>
            <person name="Wan A.T."/>
            <person name="Shi M."/>
            <person name="Liu X."/>
            <person name="Cao Q."/>
            <person name="Hui J.H.L."/>
            <person name="Sookrung N."/>
            <person name="Leung T.F."/>
            <person name="Tungtrongchitr A."/>
            <person name="Tsui S.K.W."/>
        </authorList>
    </citation>
    <scope>NUCLEOTIDE SEQUENCE [LARGE SCALE GENOMIC DNA]</scope>
    <source>
        <strain evidence="1">PWHHKU_190912</strain>
    </source>
</reference>
<proteinExistence type="predicted"/>
<dbReference type="EMBL" id="JAJSOF020000015">
    <property type="protein sequence ID" value="KAJ4441666.1"/>
    <property type="molecule type" value="Genomic_DNA"/>
</dbReference>
<accession>A0ABQ8T6D8</accession>
<keyword evidence="2" id="KW-1185">Reference proteome</keyword>
<name>A0ABQ8T6D8_PERAM</name>
<dbReference type="Proteomes" id="UP001148838">
    <property type="component" value="Unassembled WGS sequence"/>
</dbReference>
<gene>
    <name evidence="1" type="ORF">ANN_11524</name>
</gene>